<name>A0A8H3ITA9_9LECA</name>
<feature type="coiled-coil region" evidence="4">
    <location>
        <begin position="2"/>
        <end position="29"/>
    </location>
</feature>
<dbReference type="Gene3D" id="1.10.10.10">
    <property type="entry name" value="Winged helix-like DNA-binding domain superfamily/Winged helix DNA-binding domain"/>
    <property type="match status" value="1"/>
</dbReference>
<dbReference type="PROSITE" id="PS51683">
    <property type="entry name" value="SAM_OMT_II"/>
    <property type="match status" value="1"/>
</dbReference>
<dbReference type="EMBL" id="CAJPDQ010000038">
    <property type="protein sequence ID" value="CAF9931163.1"/>
    <property type="molecule type" value="Genomic_DNA"/>
</dbReference>
<evidence type="ECO:0000259" key="5">
    <source>
        <dbReference type="Pfam" id="PF00891"/>
    </source>
</evidence>
<dbReference type="Pfam" id="PF00891">
    <property type="entry name" value="Methyltransf_2"/>
    <property type="match status" value="1"/>
</dbReference>
<dbReference type="InterPro" id="IPR036388">
    <property type="entry name" value="WH-like_DNA-bd_sf"/>
</dbReference>
<keyword evidence="8" id="KW-1185">Reference proteome</keyword>
<dbReference type="GO" id="GO:0046983">
    <property type="term" value="F:protein dimerization activity"/>
    <property type="evidence" value="ECO:0007669"/>
    <property type="project" value="InterPro"/>
</dbReference>
<dbReference type="Proteomes" id="UP000664169">
    <property type="component" value="Unassembled WGS sequence"/>
</dbReference>
<dbReference type="Gene3D" id="3.40.50.150">
    <property type="entry name" value="Vaccinia Virus protein VP39"/>
    <property type="match status" value="1"/>
</dbReference>
<reference evidence="7" key="1">
    <citation type="submission" date="2021-03" db="EMBL/GenBank/DDBJ databases">
        <authorList>
            <person name="Tagirdzhanova G."/>
        </authorList>
    </citation>
    <scope>NUCLEOTIDE SEQUENCE</scope>
</reference>
<evidence type="ECO:0008006" key="9">
    <source>
        <dbReference type="Google" id="ProtNLM"/>
    </source>
</evidence>
<dbReference type="InterPro" id="IPR012967">
    <property type="entry name" value="COMT_dimerisation"/>
</dbReference>
<organism evidence="7 8">
    <name type="scientific">Gomphillus americanus</name>
    <dbReference type="NCBI Taxonomy" id="1940652"/>
    <lineage>
        <taxon>Eukaryota</taxon>
        <taxon>Fungi</taxon>
        <taxon>Dikarya</taxon>
        <taxon>Ascomycota</taxon>
        <taxon>Pezizomycotina</taxon>
        <taxon>Lecanoromycetes</taxon>
        <taxon>OSLEUM clade</taxon>
        <taxon>Ostropomycetidae</taxon>
        <taxon>Ostropales</taxon>
        <taxon>Graphidaceae</taxon>
        <taxon>Gomphilloideae</taxon>
        <taxon>Gomphillus</taxon>
    </lineage>
</organism>
<dbReference type="SUPFAM" id="SSF53335">
    <property type="entry name" value="S-adenosyl-L-methionine-dependent methyltransferases"/>
    <property type="match status" value="1"/>
</dbReference>
<dbReference type="PANTHER" id="PTHR43712">
    <property type="entry name" value="PUTATIVE (AFU_ORTHOLOGUE AFUA_4G14580)-RELATED"/>
    <property type="match status" value="1"/>
</dbReference>
<keyword evidence="3" id="KW-0949">S-adenosyl-L-methionine</keyword>
<dbReference type="GO" id="GO:0008171">
    <property type="term" value="F:O-methyltransferase activity"/>
    <property type="evidence" value="ECO:0007669"/>
    <property type="project" value="InterPro"/>
</dbReference>
<dbReference type="AlphaFoldDB" id="A0A8H3ITA9"/>
<keyword evidence="1" id="KW-0489">Methyltransferase</keyword>
<dbReference type="GO" id="GO:0032259">
    <property type="term" value="P:methylation"/>
    <property type="evidence" value="ECO:0007669"/>
    <property type="project" value="UniProtKB-KW"/>
</dbReference>
<dbReference type="InterPro" id="IPR016461">
    <property type="entry name" value="COMT-like"/>
</dbReference>
<keyword evidence="4" id="KW-0175">Coiled coil</keyword>
<dbReference type="InterPro" id="IPR029063">
    <property type="entry name" value="SAM-dependent_MTases_sf"/>
</dbReference>
<evidence type="ECO:0000256" key="2">
    <source>
        <dbReference type="ARBA" id="ARBA00022679"/>
    </source>
</evidence>
<evidence type="ECO:0000313" key="7">
    <source>
        <dbReference type="EMBL" id="CAF9931163.1"/>
    </source>
</evidence>
<evidence type="ECO:0000256" key="4">
    <source>
        <dbReference type="SAM" id="Coils"/>
    </source>
</evidence>
<sequence>MASTVEKRIDTLSKEIDTLAKECQNKEDARKKLLGAIIQGMAKVESPVETIWRILMSPNVNSALMTVIRARLLPPLVNNKQPQTAKQLSEATGAEELLIIRLMRPLTQLGIFQETAPQTYTSTPISQLLITPPLQGGYEFVFAGAVQSLAGLPFYLERNGFKNVSGTPGPFQDFKKDPNMGMFDWLNAEPRYLTNFNNFMSGQRMNRKDWYDFFPVNKILFKDADPSPDSVLLIDIAGGEGHDADAFHKRFPNHPGKVILQDLPPTIDNIKEGQIDSAVVQMKHDFFTEQPIKGAKAYYFRSIFHDWPDSECVKIMKQTAAAMKKGYSKLIVFEFVLPEQNTPLYPALLDIHMMALFNGMERMKAQWEAILEQAGLKAVKFWTIADDVETLIEAELA</sequence>
<dbReference type="SUPFAM" id="SSF46785">
    <property type="entry name" value="Winged helix' DNA-binding domain"/>
    <property type="match status" value="1"/>
</dbReference>
<dbReference type="OrthoDB" id="1535081at2759"/>
<evidence type="ECO:0000256" key="3">
    <source>
        <dbReference type="ARBA" id="ARBA00022691"/>
    </source>
</evidence>
<comment type="caution">
    <text evidence="7">The sequence shown here is derived from an EMBL/GenBank/DDBJ whole genome shotgun (WGS) entry which is preliminary data.</text>
</comment>
<dbReference type="InterPro" id="IPR036390">
    <property type="entry name" value="WH_DNA-bd_sf"/>
</dbReference>
<evidence type="ECO:0000256" key="1">
    <source>
        <dbReference type="ARBA" id="ARBA00022603"/>
    </source>
</evidence>
<keyword evidence="2" id="KW-0808">Transferase</keyword>
<protein>
    <recommendedName>
        <fullName evidence="9">O-methyltransferase domain-containing protein</fullName>
    </recommendedName>
</protein>
<evidence type="ECO:0000259" key="6">
    <source>
        <dbReference type="Pfam" id="PF08100"/>
    </source>
</evidence>
<dbReference type="InterPro" id="IPR001077">
    <property type="entry name" value="COMT_C"/>
</dbReference>
<evidence type="ECO:0000313" key="8">
    <source>
        <dbReference type="Proteomes" id="UP000664169"/>
    </source>
</evidence>
<dbReference type="Pfam" id="PF08100">
    <property type="entry name" value="Dimerisation"/>
    <property type="match status" value="1"/>
</dbReference>
<gene>
    <name evidence="7" type="ORF">GOMPHAMPRED_005835</name>
</gene>
<proteinExistence type="predicted"/>
<dbReference type="PANTHER" id="PTHR43712:SF1">
    <property type="entry name" value="HYPOTHETICAL O-METHYLTRANSFERASE (EUROFUNG)-RELATED"/>
    <property type="match status" value="1"/>
</dbReference>
<feature type="domain" description="O-methyltransferase C-terminal" evidence="5">
    <location>
        <begin position="232"/>
        <end position="376"/>
    </location>
</feature>
<feature type="domain" description="O-methyltransferase dimerisation" evidence="6">
    <location>
        <begin position="60"/>
        <end position="131"/>
    </location>
</feature>
<accession>A0A8H3ITA9</accession>